<dbReference type="RefSeq" id="WP_176009469.1">
    <property type="nucleotide sequence ID" value="NZ_CP041372.2"/>
</dbReference>
<organism evidence="3 4">
    <name type="scientific">Paenalkalicoccus suaedae</name>
    <dbReference type="NCBI Taxonomy" id="2592382"/>
    <lineage>
        <taxon>Bacteria</taxon>
        <taxon>Bacillati</taxon>
        <taxon>Bacillota</taxon>
        <taxon>Bacilli</taxon>
        <taxon>Bacillales</taxon>
        <taxon>Bacillaceae</taxon>
        <taxon>Paenalkalicoccus</taxon>
    </lineage>
</organism>
<gene>
    <name evidence="3" type="primary">flgD</name>
    <name evidence="3" type="ORF">FLK61_32555</name>
</gene>
<accession>A0A859FFP3</accession>
<keyword evidence="2" id="KW-1005">Bacterial flagellum biogenesis</keyword>
<proteinExistence type="inferred from homology"/>
<dbReference type="InterPro" id="IPR005648">
    <property type="entry name" value="FlgD"/>
</dbReference>
<dbReference type="AlphaFoldDB" id="A0A859FFP3"/>
<keyword evidence="3" id="KW-0969">Cilium</keyword>
<comment type="similarity">
    <text evidence="1">Belongs to the FlgD family.</text>
</comment>
<dbReference type="KEGG" id="psua:FLK61_32555"/>
<evidence type="ECO:0000256" key="1">
    <source>
        <dbReference type="ARBA" id="ARBA00010577"/>
    </source>
</evidence>
<keyword evidence="4" id="KW-1185">Reference proteome</keyword>
<evidence type="ECO:0000313" key="4">
    <source>
        <dbReference type="Proteomes" id="UP000318138"/>
    </source>
</evidence>
<dbReference type="GO" id="GO:0044781">
    <property type="term" value="P:bacterial-type flagellum organization"/>
    <property type="evidence" value="ECO:0007669"/>
    <property type="project" value="UniProtKB-KW"/>
</dbReference>
<protein>
    <submittedName>
        <fullName evidence="3">Flagellar hook assembly protein FlgD</fullName>
    </submittedName>
</protein>
<name>A0A859FFP3_9BACI</name>
<evidence type="ECO:0000313" key="3">
    <source>
        <dbReference type="EMBL" id="QKS71434.1"/>
    </source>
</evidence>
<dbReference type="EMBL" id="CP041372">
    <property type="protein sequence ID" value="QKS71434.1"/>
    <property type="molecule type" value="Genomic_DNA"/>
</dbReference>
<dbReference type="NCBIfam" id="NF007197">
    <property type="entry name" value="PRK09618.1"/>
    <property type="match status" value="1"/>
</dbReference>
<evidence type="ECO:0000256" key="2">
    <source>
        <dbReference type="ARBA" id="ARBA00022795"/>
    </source>
</evidence>
<keyword evidence="3" id="KW-0966">Cell projection</keyword>
<keyword evidence="3" id="KW-0282">Flagellum</keyword>
<sequence>MTIVSSSSNPIYFEEYKEQQKNQANSSTLDQDAFLKILLTQLSNQDPLNPMEDKEFIAQMAQFSSLEQMTQMNQSLKTFLEASSRSELASNAELIGKVISYERTNSSGEKTPQEGLVTSVVLKEGRTLVELEDGVRIPIQDIQAVKAKTE</sequence>
<reference evidence="4" key="1">
    <citation type="submission" date="2019-07" db="EMBL/GenBank/DDBJ databases">
        <title>Bacillus alkalisoli sp. nov. isolated from saline soil.</title>
        <authorList>
            <person name="Sun J.-Q."/>
            <person name="Xu L."/>
        </authorList>
    </citation>
    <scope>NUCLEOTIDE SEQUENCE [LARGE SCALE GENOMIC DNA]</scope>
    <source>
        <strain evidence="4">M4U3P1</strain>
    </source>
</reference>
<dbReference type="Pfam" id="PF03963">
    <property type="entry name" value="FlgD"/>
    <property type="match status" value="1"/>
</dbReference>
<dbReference type="Proteomes" id="UP000318138">
    <property type="component" value="Chromosome"/>
</dbReference>